<dbReference type="AlphaFoldDB" id="A0A8H7R0W0"/>
<evidence type="ECO:0000313" key="3">
    <source>
        <dbReference type="EMBL" id="KAG2201480.1"/>
    </source>
</evidence>
<gene>
    <name evidence="3" type="ORF">INT46_010096</name>
</gene>
<feature type="compositionally biased region" description="Acidic residues" evidence="2">
    <location>
        <begin position="408"/>
        <end position="417"/>
    </location>
</feature>
<protein>
    <recommendedName>
        <fullName evidence="5">Bystin</fullName>
    </recommendedName>
</protein>
<dbReference type="GO" id="GO:0005730">
    <property type="term" value="C:nucleolus"/>
    <property type="evidence" value="ECO:0007669"/>
    <property type="project" value="TreeGrafter"/>
</dbReference>
<dbReference type="GO" id="GO:0005737">
    <property type="term" value="C:cytoplasm"/>
    <property type="evidence" value="ECO:0007669"/>
    <property type="project" value="TreeGrafter"/>
</dbReference>
<dbReference type="GO" id="GO:0006364">
    <property type="term" value="P:rRNA processing"/>
    <property type="evidence" value="ECO:0007669"/>
    <property type="project" value="TreeGrafter"/>
</dbReference>
<dbReference type="PANTHER" id="PTHR12821:SF0">
    <property type="entry name" value="BYSTIN"/>
    <property type="match status" value="1"/>
</dbReference>
<feature type="region of interest" description="Disordered" evidence="2">
    <location>
        <begin position="406"/>
        <end position="437"/>
    </location>
</feature>
<organism evidence="3 4">
    <name type="scientific">Mucor plumbeus</name>
    <dbReference type="NCBI Taxonomy" id="97098"/>
    <lineage>
        <taxon>Eukaryota</taxon>
        <taxon>Fungi</taxon>
        <taxon>Fungi incertae sedis</taxon>
        <taxon>Mucoromycota</taxon>
        <taxon>Mucoromycotina</taxon>
        <taxon>Mucoromycetes</taxon>
        <taxon>Mucorales</taxon>
        <taxon>Mucorineae</taxon>
        <taxon>Mucoraceae</taxon>
        <taxon>Mucor</taxon>
    </lineage>
</organism>
<evidence type="ECO:0000313" key="4">
    <source>
        <dbReference type="Proteomes" id="UP000650833"/>
    </source>
</evidence>
<dbReference type="Proteomes" id="UP000650833">
    <property type="component" value="Unassembled WGS sequence"/>
</dbReference>
<dbReference type="PANTHER" id="PTHR12821">
    <property type="entry name" value="BYSTIN"/>
    <property type="match status" value="1"/>
</dbReference>
<sequence>MGKDSTRNLLNNNTTRLYCPWQPNENKTWAKKSHKFGLLSKDDDFEAYIDEDMTKTILRIEQEQLEKIERLREEDSVDDGLILRQAQKLDIHSSSKIHQFFKIPPSDHDLIETLSVPQKQLKPLITLEQIILSKEAFKKDNNQSLPATNSQVIQIYKKIGCSLARLQSTNSRLPKALKIIPSLSNWDEILFLTNPLSWTPQATFEVTRLFLTNVKATQTKQYFQLVLLHAIRSNIRSNPQEKLDPALFISLKKALACNPALFIKGLLFPLFESNSCTVSEACILANVIAQTKIPALQSATALLKLSEQLFTLPTCIFVQIFIEKRQALPYRVVDILSFKYFCQREEAIKQLPLMWYQSLYVFTRSYSIDMVPTQKRALLTLIQRVTKNDEISFAIENTIKSAIKSNEEELETDDSDDTIVYNDDTNSNNTADGMLID</sequence>
<evidence type="ECO:0000256" key="2">
    <source>
        <dbReference type="SAM" id="MobiDB-lite"/>
    </source>
</evidence>
<proteinExistence type="inferred from homology"/>
<dbReference type="InterPro" id="IPR007955">
    <property type="entry name" value="Bystin"/>
</dbReference>
<accession>A0A8H7R0W0</accession>
<dbReference type="OrthoDB" id="2192561at2759"/>
<dbReference type="EMBL" id="JAEPRC010000284">
    <property type="protein sequence ID" value="KAG2201480.1"/>
    <property type="molecule type" value="Genomic_DNA"/>
</dbReference>
<name>A0A8H7R0W0_9FUNG</name>
<dbReference type="Pfam" id="PF05291">
    <property type="entry name" value="Bystin"/>
    <property type="match status" value="1"/>
</dbReference>
<dbReference type="GO" id="GO:0030515">
    <property type="term" value="F:snoRNA binding"/>
    <property type="evidence" value="ECO:0007669"/>
    <property type="project" value="TreeGrafter"/>
</dbReference>
<keyword evidence="4" id="KW-1185">Reference proteome</keyword>
<comment type="caution">
    <text evidence="3">The sequence shown here is derived from an EMBL/GenBank/DDBJ whole genome shotgun (WGS) entry which is preliminary data.</text>
</comment>
<reference evidence="3" key="1">
    <citation type="submission" date="2020-12" db="EMBL/GenBank/DDBJ databases">
        <title>Metabolic potential, ecology and presence of endohyphal bacteria is reflected in genomic diversity of Mucoromycotina.</title>
        <authorList>
            <person name="Muszewska A."/>
            <person name="Okrasinska A."/>
            <person name="Steczkiewicz K."/>
            <person name="Drgas O."/>
            <person name="Orlowska M."/>
            <person name="Perlinska-Lenart U."/>
            <person name="Aleksandrzak-Piekarczyk T."/>
            <person name="Szatraj K."/>
            <person name="Zielenkiewicz U."/>
            <person name="Pilsyk S."/>
            <person name="Malc E."/>
            <person name="Mieczkowski P."/>
            <person name="Kruszewska J.S."/>
            <person name="Biernat P."/>
            <person name="Pawlowska J."/>
        </authorList>
    </citation>
    <scope>NUCLEOTIDE SEQUENCE</scope>
    <source>
        <strain evidence="3">CBS 226.32</strain>
    </source>
</reference>
<evidence type="ECO:0008006" key="5">
    <source>
        <dbReference type="Google" id="ProtNLM"/>
    </source>
</evidence>
<dbReference type="GO" id="GO:0030688">
    <property type="term" value="C:preribosome, small subunit precursor"/>
    <property type="evidence" value="ECO:0007669"/>
    <property type="project" value="TreeGrafter"/>
</dbReference>
<comment type="similarity">
    <text evidence="1">Belongs to the bystin family.</text>
</comment>
<evidence type="ECO:0000256" key="1">
    <source>
        <dbReference type="ARBA" id="ARBA00007114"/>
    </source>
</evidence>